<evidence type="ECO:0000256" key="3">
    <source>
        <dbReference type="ARBA" id="ARBA00022692"/>
    </source>
</evidence>
<dbReference type="InterPro" id="IPR003439">
    <property type="entry name" value="ABC_transporter-like_ATP-bd"/>
</dbReference>
<keyword evidence="2" id="KW-0813">Transport</keyword>
<feature type="transmembrane region" description="Helical" evidence="9">
    <location>
        <begin position="821"/>
        <end position="844"/>
    </location>
</feature>
<dbReference type="EMBL" id="WTPW01000158">
    <property type="protein sequence ID" value="KAF0541059.1"/>
    <property type="molecule type" value="Genomic_DNA"/>
</dbReference>
<dbReference type="GO" id="GO:0140359">
    <property type="term" value="F:ABC-type transporter activity"/>
    <property type="evidence" value="ECO:0007669"/>
    <property type="project" value="InterPro"/>
</dbReference>
<dbReference type="Pfam" id="PF00664">
    <property type="entry name" value="ABC_membrane"/>
    <property type="match status" value="2"/>
</dbReference>
<feature type="domain" description="ABC transmembrane type-1" evidence="11">
    <location>
        <begin position="729"/>
        <end position="993"/>
    </location>
</feature>
<accession>A0A8H4ERG4</accession>
<evidence type="ECO:0000256" key="4">
    <source>
        <dbReference type="ARBA" id="ARBA00022737"/>
    </source>
</evidence>
<evidence type="ECO:0000256" key="5">
    <source>
        <dbReference type="ARBA" id="ARBA00022741"/>
    </source>
</evidence>
<dbReference type="Proteomes" id="UP000439903">
    <property type="component" value="Unassembled WGS sequence"/>
</dbReference>
<dbReference type="OrthoDB" id="6500128at2759"/>
<dbReference type="PANTHER" id="PTHR24223:SF356">
    <property type="entry name" value="ATP-BINDING CASSETTE TRANSPORTER ABC4"/>
    <property type="match status" value="1"/>
</dbReference>
<evidence type="ECO:0000256" key="1">
    <source>
        <dbReference type="ARBA" id="ARBA00004141"/>
    </source>
</evidence>
<dbReference type="PROSITE" id="PS50929">
    <property type="entry name" value="ABC_TM1F"/>
    <property type="match status" value="2"/>
</dbReference>
<dbReference type="Gene3D" id="1.20.1560.10">
    <property type="entry name" value="ABC transporter type 1, transmembrane domain"/>
    <property type="match status" value="2"/>
</dbReference>
<dbReference type="PROSITE" id="PS50893">
    <property type="entry name" value="ABC_TRANSPORTER_2"/>
    <property type="match status" value="1"/>
</dbReference>
<feature type="transmembrane region" description="Helical" evidence="9">
    <location>
        <begin position="63"/>
        <end position="84"/>
    </location>
</feature>
<evidence type="ECO:0000256" key="7">
    <source>
        <dbReference type="ARBA" id="ARBA00022989"/>
    </source>
</evidence>
<dbReference type="SUPFAM" id="SSF90123">
    <property type="entry name" value="ABC transporter transmembrane region"/>
    <property type="match status" value="2"/>
</dbReference>
<dbReference type="FunFam" id="1.20.1560.10:FF:000013">
    <property type="entry name" value="ABC transporter C family member 2"/>
    <property type="match status" value="1"/>
</dbReference>
<feature type="transmembrane region" description="Helical" evidence="9">
    <location>
        <begin position="119"/>
        <end position="139"/>
    </location>
</feature>
<dbReference type="SMART" id="SM00382">
    <property type="entry name" value="AAA"/>
    <property type="match status" value="1"/>
</dbReference>
<keyword evidence="7 9" id="KW-1133">Transmembrane helix</keyword>
<feature type="transmembrane region" description="Helical" evidence="9">
    <location>
        <begin position="288"/>
        <end position="306"/>
    </location>
</feature>
<feature type="transmembrane region" description="Helical" evidence="9">
    <location>
        <begin position="749"/>
        <end position="771"/>
    </location>
</feature>
<organism evidence="12 13">
    <name type="scientific">Gigaspora margarita</name>
    <dbReference type="NCBI Taxonomy" id="4874"/>
    <lineage>
        <taxon>Eukaryota</taxon>
        <taxon>Fungi</taxon>
        <taxon>Fungi incertae sedis</taxon>
        <taxon>Mucoromycota</taxon>
        <taxon>Glomeromycotina</taxon>
        <taxon>Glomeromycetes</taxon>
        <taxon>Diversisporales</taxon>
        <taxon>Gigasporaceae</taxon>
        <taxon>Gigaspora</taxon>
    </lineage>
</organism>
<feature type="domain" description="ABC transporter" evidence="10">
    <location>
        <begin position="453"/>
        <end position="691"/>
    </location>
</feature>
<evidence type="ECO:0000313" key="12">
    <source>
        <dbReference type="EMBL" id="KAF0541059.1"/>
    </source>
</evidence>
<feature type="transmembrane region" description="Helical" evidence="9">
    <location>
        <begin position="90"/>
        <end position="107"/>
    </location>
</feature>
<dbReference type="SUPFAM" id="SSF52540">
    <property type="entry name" value="P-loop containing nucleoside triphosphate hydrolases"/>
    <property type="match status" value="2"/>
</dbReference>
<evidence type="ECO:0000256" key="9">
    <source>
        <dbReference type="SAM" id="Phobius"/>
    </source>
</evidence>
<keyword evidence="4" id="KW-0677">Repeat</keyword>
<reference evidence="12 13" key="1">
    <citation type="journal article" date="2019" name="Environ. Microbiol.">
        <title>At the nexus of three kingdoms: the genome of the mycorrhizal fungus Gigaspora margarita provides insights into plant, endobacterial and fungal interactions.</title>
        <authorList>
            <person name="Venice F."/>
            <person name="Ghignone S."/>
            <person name="Salvioli di Fossalunga A."/>
            <person name="Amselem J."/>
            <person name="Novero M."/>
            <person name="Xianan X."/>
            <person name="Sedzielewska Toro K."/>
            <person name="Morin E."/>
            <person name="Lipzen A."/>
            <person name="Grigoriev I.V."/>
            <person name="Henrissat B."/>
            <person name="Martin F.M."/>
            <person name="Bonfante P."/>
        </authorList>
    </citation>
    <scope>NUCLEOTIDE SEQUENCE [LARGE SCALE GENOMIC DNA]</scope>
    <source>
        <strain evidence="12 13">BEG34</strain>
    </source>
</reference>
<keyword evidence="12" id="KW-0378">Hydrolase</keyword>
<keyword evidence="13" id="KW-1185">Reference proteome</keyword>
<evidence type="ECO:0000256" key="2">
    <source>
        <dbReference type="ARBA" id="ARBA00022448"/>
    </source>
</evidence>
<dbReference type="GO" id="GO:0005524">
    <property type="term" value="F:ATP binding"/>
    <property type="evidence" value="ECO:0007669"/>
    <property type="project" value="UniProtKB-KW"/>
</dbReference>
<protein>
    <submittedName>
        <fullName evidence="12">P-loop containing nucleoside triphosphate hydrolase protein</fullName>
    </submittedName>
</protein>
<proteinExistence type="predicted"/>
<sequence>MLIIDDIVPFSYMIISICIIRKAYVRHVQNNTLYETLPNYETDENVNNINEQTFTNCNDMGRLIVSAIILIIWMLLAIICQDSIELRYIIWPVVWIYAILLTLTLILCPQQCRDLHISIHLKILYYFSFISALANLFWYCQKFGSNINAEYFLILLIVCLLFILVLILGPIYNEDRNLMPEVNFYPRSLTFSWAIPLIITGYNQTLTNEDVPKLPNSLRAENVINAYNRNRKSSLLKLFSSPFGNTYLFNSLAPEVHRKLMEKKEINGEEKGKITDLMSVDAQKVSSMIGNFLYLLILIIWATQGYKAIHECLMKATDKRIEVINELLQSIRIVKLFAREGYFRTNIKKARDSELNILNNRMKKSIYMDFLWASLPFLMILPAFAWYTSKNELKASIAFAAIAVCGNLQKAFGDLPYQIICLIQAHVSISRVENFLKESDIVQNPSVQNNRIIGFINATFQWPNVSNGFILNKLNVLFPIGKLSLIHGPTGCGKSALLKALLGEMKCLDGSVHCPIDKVAYVSQTAWLQNGTIRNNILFGLEFFPRKYSEILCICDLKKDFSNFTFGDKTEIGERGVTLSDGQKQRIALARAIYSNYDIIILDDCLSAVDSCTQNHIYEQCLISNLMKNKTRMLVTHHNNFHGAALKIFMKNGMINNKEYFDTEESNPNFKESEYEELSDIENSNKLIKEEAKAEGRSIQTLQDLLIRKLTKAYDNDYQSFLPNPFLPDFITNNFTLQYLSHESKKVKFYLSIYMLFGLLKILVMIFRSYFMINCTLKASKELHNNLLNKILLATIKFCDTTPIGRIMNRFSKDMELIDQILPLNIESFIHSCISVVFTIIIISIRGFRFFTACIIITAIYMIIGILYISTSRELKRLESVNRSPIYATFDNAIEGRSIIRAFGAIKRFNKNLWGLLDRYNRPIIMNWACNQCLHIYSSFAGGLFMLIIGALIINDLFSNEIDPGFAGFTFINTIKFSNHIIQIINTFIVVETNMNSVERIEEYLKLEEENLNTEERNELWPTEGKIEVQSLKVQYPNDGSSVLRNISFCASAGEKIGIIGRTGI</sequence>
<dbReference type="AlphaFoldDB" id="A0A8H4ERG4"/>
<evidence type="ECO:0000256" key="8">
    <source>
        <dbReference type="ARBA" id="ARBA00023136"/>
    </source>
</evidence>
<keyword evidence="3 9" id="KW-0812">Transmembrane</keyword>
<dbReference type="GO" id="GO:0016887">
    <property type="term" value="F:ATP hydrolysis activity"/>
    <property type="evidence" value="ECO:0007669"/>
    <property type="project" value="InterPro"/>
</dbReference>
<dbReference type="InterPro" id="IPR050173">
    <property type="entry name" value="ABC_transporter_C-like"/>
</dbReference>
<feature type="transmembrane region" description="Helical" evidence="9">
    <location>
        <begin position="934"/>
        <end position="954"/>
    </location>
</feature>
<feature type="transmembrane region" description="Helical" evidence="9">
    <location>
        <begin position="850"/>
        <end position="869"/>
    </location>
</feature>
<dbReference type="InterPro" id="IPR011527">
    <property type="entry name" value="ABC1_TM_dom"/>
</dbReference>
<dbReference type="InterPro" id="IPR027417">
    <property type="entry name" value="P-loop_NTPase"/>
</dbReference>
<keyword evidence="5" id="KW-0547">Nucleotide-binding</keyword>
<evidence type="ECO:0000259" key="10">
    <source>
        <dbReference type="PROSITE" id="PS50893"/>
    </source>
</evidence>
<dbReference type="Gene3D" id="3.40.50.300">
    <property type="entry name" value="P-loop containing nucleotide triphosphate hydrolases"/>
    <property type="match status" value="2"/>
</dbReference>
<evidence type="ECO:0000313" key="13">
    <source>
        <dbReference type="Proteomes" id="UP000439903"/>
    </source>
</evidence>
<name>A0A8H4ERG4_GIGMA</name>
<comment type="caution">
    <text evidence="12">The sequence shown here is derived from an EMBL/GenBank/DDBJ whole genome shotgun (WGS) entry which is preliminary data.</text>
</comment>
<dbReference type="InterPro" id="IPR036640">
    <property type="entry name" value="ABC1_TM_sf"/>
</dbReference>
<feature type="transmembrane region" description="Helical" evidence="9">
    <location>
        <begin position="366"/>
        <end position="387"/>
    </location>
</feature>
<gene>
    <name evidence="12" type="ORF">F8M41_005902</name>
</gene>
<evidence type="ECO:0000256" key="6">
    <source>
        <dbReference type="ARBA" id="ARBA00022840"/>
    </source>
</evidence>
<dbReference type="InterPro" id="IPR003593">
    <property type="entry name" value="AAA+_ATPase"/>
</dbReference>
<evidence type="ECO:0000259" key="11">
    <source>
        <dbReference type="PROSITE" id="PS50929"/>
    </source>
</evidence>
<comment type="subcellular location">
    <subcellularLocation>
        <location evidence="1">Membrane</location>
        <topology evidence="1">Multi-pass membrane protein</topology>
    </subcellularLocation>
</comment>
<feature type="domain" description="ABC transmembrane type-1" evidence="11">
    <location>
        <begin position="295"/>
        <end position="419"/>
    </location>
</feature>
<feature type="transmembrane region" description="Helical" evidence="9">
    <location>
        <begin position="151"/>
        <end position="172"/>
    </location>
</feature>
<dbReference type="PANTHER" id="PTHR24223">
    <property type="entry name" value="ATP-BINDING CASSETTE SUB-FAMILY C"/>
    <property type="match status" value="1"/>
</dbReference>
<dbReference type="CDD" id="cd18604">
    <property type="entry name" value="ABC_6TM_VMR1_D2_like"/>
    <property type="match status" value="1"/>
</dbReference>
<dbReference type="Pfam" id="PF00005">
    <property type="entry name" value="ABC_tran"/>
    <property type="match status" value="1"/>
</dbReference>
<dbReference type="GO" id="GO:0016020">
    <property type="term" value="C:membrane"/>
    <property type="evidence" value="ECO:0007669"/>
    <property type="project" value="UniProtKB-SubCell"/>
</dbReference>
<dbReference type="CDD" id="cd03250">
    <property type="entry name" value="ABCC_MRP_domain1"/>
    <property type="match status" value="1"/>
</dbReference>
<keyword evidence="8 9" id="KW-0472">Membrane</keyword>
<keyword evidence="6" id="KW-0067">ATP-binding</keyword>